<feature type="domain" description="Protein kinase" evidence="8">
    <location>
        <begin position="15"/>
        <end position="277"/>
    </location>
</feature>
<evidence type="ECO:0000313" key="9">
    <source>
        <dbReference type="EMBL" id="PRY57691.1"/>
    </source>
</evidence>
<comment type="caution">
    <text evidence="9">The sequence shown here is derived from an EMBL/GenBank/DDBJ whole genome shotgun (WGS) entry which is preliminary data.</text>
</comment>
<proteinExistence type="predicted"/>
<keyword evidence="3 9" id="KW-0418">Kinase</keyword>
<reference evidence="9 10" key="1">
    <citation type="submission" date="2018-03" db="EMBL/GenBank/DDBJ databases">
        <title>Genomic Encyclopedia of Type Strains, Phase III (KMG-III): the genomes of soil and plant-associated and newly described type strains.</title>
        <authorList>
            <person name="Whitman W."/>
        </authorList>
    </citation>
    <scope>NUCLEOTIDE SEQUENCE [LARGE SCALE GENOMIC DNA]</scope>
    <source>
        <strain evidence="9 10">CGMCC 4.7067</strain>
    </source>
</reference>
<keyword evidence="7" id="KW-0812">Transmembrane</keyword>
<gene>
    <name evidence="9" type="ORF">B0I28_106111</name>
</gene>
<name>A0A2T0UIC4_9ACTN</name>
<protein>
    <submittedName>
        <fullName evidence="9">Serine/threonine protein kinase</fullName>
    </submittedName>
</protein>
<evidence type="ECO:0000256" key="6">
    <source>
        <dbReference type="SAM" id="MobiDB-lite"/>
    </source>
</evidence>
<keyword evidence="7" id="KW-0472">Membrane</keyword>
<dbReference type="CDD" id="cd14014">
    <property type="entry name" value="STKc_PknB_like"/>
    <property type="match status" value="1"/>
</dbReference>
<dbReference type="PROSITE" id="PS00107">
    <property type="entry name" value="PROTEIN_KINASE_ATP"/>
    <property type="match status" value="1"/>
</dbReference>
<sequence length="674" mass="70054">MQPLAPGDPERIGPYRTIAELGRGAMGRVFLASAPDGRPVAVKLIAAALIQDEEFRARFRREVDASKQVAGAYTASVLDAGPDDQVPWLASEFLLGPNLKDVVESSGPLPEAAVLRLAAGLASALAAIHKAGMVHRDLKPANVILAADGPRVIDFGIARAADGITDTNLTKTGGVIGTPGFMSPEQAESGTVSAASDVFSLGSVLVLAATGTSPFTGASTLETLNNVVRSQPDLSALSPRVRAIAERCLIRLPGARPTPAELMSLIGPVAPSTRPWPDAVNALAERQRWELSSLLGDSGVPSTLVDSAAPTGPPPTPNAPTSVFDSPYPGAVPGGEPPAPSTAFPMSAPPASPVTSVPYAQPGSYSAPPQSPAPGYAPGQVSPGQYPAGQPTMQYTAPQQTAPQYTAPQQAGQFGPPQYPGQPPAYGAPPPFGQPQKSNATAVGVTVIAAILAIALIGGLVWFLNGDGGDPGGDDDPTGAISQNDPDDLETSDPDDPETTEPDEETTAASGGWTEVYSDYPITLTTTFDENSTCEYAMVDFDDITTTGSIYVEYLTDDAAASYTDLVLNPCDIDYSTNTGLTSYLYTPTGISGTFFDASVTPEDCWAEIDGSYPELYWTIDPWDPGSAPLTEGMSLCMYTDKLQIVVADVTSVVPEDSSAWMKVEFTAAVYAPA</sequence>
<dbReference type="PANTHER" id="PTHR43289:SF34">
    <property type="entry name" value="SERINE_THREONINE-PROTEIN KINASE YBDM-RELATED"/>
    <property type="match status" value="1"/>
</dbReference>
<dbReference type="GO" id="GO:0004674">
    <property type="term" value="F:protein serine/threonine kinase activity"/>
    <property type="evidence" value="ECO:0007669"/>
    <property type="project" value="UniProtKB-KW"/>
</dbReference>
<feature type="compositionally biased region" description="Low complexity" evidence="6">
    <location>
        <begin position="390"/>
        <end position="416"/>
    </location>
</feature>
<feature type="region of interest" description="Disordered" evidence="6">
    <location>
        <begin position="302"/>
        <end position="434"/>
    </location>
</feature>
<keyword evidence="2 5" id="KW-0547">Nucleotide-binding</keyword>
<dbReference type="PROSITE" id="PS50011">
    <property type="entry name" value="PROTEIN_KINASE_DOM"/>
    <property type="match status" value="1"/>
</dbReference>
<keyword evidence="4 5" id="KW-0067">ATP-binding</keyword>
<keyword evidence="1" id="KW-0808">Transferase</keyword>
<feature type="region of interest" description="Disordered" evidence="6">
    <location>
        <begin position="468"/>
        <end position="512"/>
    </location>
</feature>
<evidence type="ECO:0000259" key="8">
    <source>
        <dbReference type="PROSITE" id="PS50011"/>
    </source>
</evidence>
<feature type="binding site" evidence="5">
    <location>
        <position position="43"/>
    </location>
    <ligand>
        <name>ATP</name>
        <dbReference type="ChEBI" id="CHEBI:30616"/>
    </ligand>
</feature>
<dbReference type="Pfam" id="PF00069">
    <property type="entry name" value="Pkinase"/>
    <property type="match status" value="1"/>
</dbReference>
<dbReference type="InterPro" id="IPR017441">
    <property type="entry name" value="Protein_kinase_ATP_BS"/>
</dbReference>
<feature type="compositionally biased region" description="Acidic residues" evidence="6">
    <location>
        <begin position="485"/>
        <end position="506"/>
    </location>
</feature>
<keyword evidence="9" id="KW-0723">Serine/threonine-protein kinase</keyword>
<dbReference type="SUPFAM" id="SSF56112">
    <property type="entry name" value="Protein kinase-like (PK-like)"/>
    <property type="match status" value="1"/>
</dbReference>
<dbReference type="RefSeq" id="WP_219926803.1">
    <property type="nucleotide sequence ID" value="NZ_PVTJ01000006.1"/>
</dbReference>
<evidence type="ECO:0000313" key="10">
    <source>
        <dbReference type="Proteomes" id="UP000238176"/>
    </source>
</evidence>
<evidence type="ECO:0000256" key="3">
    <source>
        <dbReference type="ARBA" id="ARBA00022777"/>
    </source>
</evidence>
<feature type="compositionally biased region" description="Pro residues" evidence="6">
    <location>
        <begin position="417"/>
        <end position="433"/>
    </location>
</feature>
<evidence type="ECO:0000256" key="1">
    <source>
        <dbReference type="ARBA" id="ARBA00022679"/>
    </source>
</evidence>
<keyword evidence="10" id="KW-1185">Reference proteome</keyword>
<dbReference type="GO" id="GO:0005524">
    <property type="term" value="F:ATP binding"/>
    <property type="evidence" value="ECO:0007669"/>
    <property type="project" value="UniProtKB-UniRule"/>
</dbReference>
<dbReference type="AlphaFoldDB" id="A0A2T0UIC4"/>
<keyword evidence="7" id="KW-1133">Transmembrane helix</keyword>
<dbReference type="EMBL" id="PVTJ01000006">
    <property type="protein sequence ID" value="PRY57691.1"/>
    <property type="molecule type" value="Genomic_DNA"/>
</dbReference>
<dbReference type="Proteomes" id="UP000238176">
    <property type="component" value="Unassembled WGS sequence"/>
</dbReference>
<dbReference type="InterPro" id="IPR008271">
    <property type="entry name" value="Ser/Thr_kinase_AS"/>
</dbReference>
<evidence type="ECO:0000256" key="4">
    <source>
        <dbReference type="ARBA" id="ARBA00022840"/>
    </source>
</evidence>
<dbReference type="PROSITE" id="PS00108">
    <property type="entry name" value="PROTEIN_KINASE_ST"/>
    <property type="match status" value="1"/>
</dbReference>
<dbReference type="InterPro" id="IPR011009">
    <property type="entry name" value="Kinase-like_dom_sf"/>
</dbReference>
<organism evidence="9 10">
    <name type="scientific">Glycomyces artemisiae</name>
    <dbReference type="NCBI Taxonomy" id="1076443"/>
    <lineage>
        <taxon>Bacteria</taxon>
        <taxon>Bacillati</taxon>
        <taxon>Actinomycetota</taxon>
        <taxon>Actinomycetes</taxon>
        <taxon>Glycomycetales</taxon>
        <taxon>Glycomycetaceae</taxon>
        <taxon>Glycomyces</taxon>
    </lineage>
</organism>
<feature type="transmembrane region" description="Helical" evidence="7">
    <location>
        <begin position="442"/>
        <end position="464"/>
    </location>
</feature>
<dbReference type="Gene3D" id="3.30.200.20">
    <property type="entry name" value="Phosphorylase Kinase, domain 1"/>
    <property type="match status" value="1"/>
</dbReference>
<accession>A0A2T0UIC4</accession>
<dbReference type="PANTHER" id="PTHR43289">
    <property type="entry name" value="MITOGEN-ACTIVATED PROTEIN KINASE KINASE KINASE 20-RELATED"/>
    <property type="match status" value="1"/>
</dbReference>
<dbReference type="InterPro" id="IPR000719">
    <property type="entry name" value="Prot_kinase_dom"/>
</dbReference>
<dbReference type="SMART" id="SM00220">
    <property type="entry name" value="S_TKc"/>
    <property type="match status" value="1"/>
</dbReference>
<evidence type="ECO:0000256" key="7">
    <source>
        <dbReference type="SAM" id="Phobius"/>
    </source>
</evidence>
<dbReference type="Gene3D" id="1.10.510.10">
    <property type="entry name" value="Transferase(Phosphotransferase) domain 1"/>
    <property type="match status" value="1"/>
</dbReference>
<evidence type="ECO:0000256" key="2">
    <source>
        <dbReference type="ARBA" id="ARBA00022741"/>
    </source>
</evidence>
<evidence type="ECO:0000256" key="5">
    <source>
        <dbReference type="PROSITE-ProRule" id="PRU10141"/>
    </source>
</evidence>